<feature type="compositionally biased region" description="Basic and acidic residues" evidence="1">
    <location>
        <begin position="32"/>
        <end position="47"/>
    </location>
</feature>
<gene>
    <name evidence="2" type="ORF">Amon01_000612900</name>
</gene>
<sequence>MTSDEIHAIVVETAEVPETTSPATGMNSINSKDQKESRSVKDDKIPETDTTTTTPLDVEKHETVAFGSAHLELPEDRQVVLDRVVKTRADIELLFKTVRQKYKYCKELENENNYLQDFVGTMMAHSDLKK</sequence>
<accession>A0A9W7DHL3</accession>
<feature type="compositionally biased region" description="Polar residues" evidence="1">
    <location>
        <begin position="18"/>
        <end position="31"/>
    </location>
</feature>
<reference evidence="2" key="1">
    <citation type="submission" date="2023-04" db="EMBL/GenBank/DDBJ databases">
        <title>Ambrosiozyma monospora NBRC 1965.</title>
        <authorList>
            <person name="Ichikawa N."/>
            <person name="Sato H."/>
            <person name="Tonouchi N."/>
        </authorList>
    </citation>
    <scope>NUCLEOTIDE SEQUENCE</scope>
    <source>
        <strain evidence="2">NBRC 1965</strain>
    </source>
</reference>
<dbReference type="AlphaFoldDB" id="A0A9W7DHL3"/>
<comment type="caution">
    <text evidence="2">The sequence shown here is derived from an EMBL/GenBank/DDBJ whole genome shotgun (WGS) entry which is preliminary data.</text>
</comment>
<proteinExistence type="predicted"/>
<evidence type="ECO:0000256" key="1">
    <source>
        <dbReference type="SAM" id="MobiDB-lite"/>
    </source>
</evidence>
<feature type="region of interest" description="Disordered" evidence="1">
    <location>
        <begin position="1"/>
        <end position="56"/>
    </location>
</feature>
<protein>
    <submittedName>
        <fullName evidence="2">Unnamed protein product</fullName>
    </submittedName>
</protein>
<name>A0A9W7DHL3_AMBMO</name>
<evidence type="ECO:0000313" key="3">
    <source>
        <dbReference type="Proteomes" id="UP001165063"/>
    </source>
</evidence>
<organism evidence="2 3">
    <name type="scientific">Ambrosiozyma monospora</name>
    <name type="common">Yeast</name>
    <name type="synonym">Endomycopsis monosporus</name>
    <dbReference type="NCBI Taxonomy" id="43982"/>
    <lineage>
        <taxon>Eukaryota</taxon>
        <taxon>Fungi</taxon>
        <taxon>Dikarya</taxon>
        <taxon>Ascomycota</taxon>
        <taxon>Saccharomycotina</taxon>
        <taxon>Pichiomycetes</taxon>
        <taxon>Pichiales</taxon>
        <taxon>Pichiaceae</taxon>
        <taxon>Ambrosiozyma</taxon>
    </lineage>
</organism>
<evidence type="ECO:0000313" key="2">
    <source>
        <dbReference type="EMBL" id="GMG40361.1"/>
    </source>
</evidence>
<keyword evidence="3" id="KW-1185">Reference proteome</keyword>
<dbReference type="OrthoDB" id="2163284at2759"/>
<dbReference type="EMBL" id="BSXU01003712">
    <property type="protein sequence ID" value="GMG40361.1"/>
    <property type="molecule type" value="Genomic_DNA"/>
</dbReference>
<dbReference type="Gene3D" id="1.20.5.170">
    <property type="match status" value="1"/>
</dbReference>
<dbReference type="Proteomes" id="UP001165063">
    <property type="component" value="Unassembled WGS sequence"/>
</dbReference>